<name>A0A370KK91_9HYPH</name>
<keyword evidence="2" id="KW-0812">Transmembrane</keyword>
<dbReference type="InterPro" id="IPR052534">
    <property type="entry name" value="Extracell_DNA_Util/SecSys_Comp"/>
</dbReference>
<dbReference type="RefSeq" id="WP_016557412.1">
    <property type="nucleotide sequence ID" value="NZ_KZ857264.1"/>
</dbReference>
<keyword evidence="2" id="KW-1133">Transmembrane helix</keyword>
<dbReference type="Proteomes" id="UP000254939">
    <property type="component" value="Unassembled WGS sequence"/>
</dbReference>
<feature type="transmembrane region" description="Helical" evidence="2">
    <location>
        <begin position="198"/>
        <end position="219"/>
    </location>
</feature>
<sequence length="349" mass="37631">MTGMTRSIKRSFSALLGEMVSWQAAANLPRRNRGTFLVVEEPAKLVCYRVSRAGPIYKAEGPRDNLTWLSNVVGTQPVELRLGADRPVVRSLKLPAASKHHVDAIIRHQLEQLLPWPADKMTFDYELENSEPSDTPDQLCVRVVAVSLAAMRAAIDPLDAAGVKAVVVGLAADPFAKLSTINLLPGAKAALAGRRSRLALSSLCVLASIGVAILAAGGWQLHQAIQEKKRIEASLTNLRGTIDKARQKAEQAESSSAKLARKWDAASMVVLMDELSKIIPETTYLTTLDVSDRNVRIAGFSANAGRLIGIIEGSEMLEAANFSAPVVRDGDNGKERFEILAHLAGAKTQ</sequence>
<comment type="caution">
    <text evidence="3">The sequence shown here is derived from an EMBL/GenBank/DDBJ whole genome shotgun (WGS) entry which is preliminary data.</text>
</comment>
<dbReference type="PANTHER" id="PTHR40278:SF1">
    <property type="entry name" value="DNA UTILIZATION PROTEIN HOFN"/>
    <property type="match status" value="1"/>
</dbReference>
<dbReference type="InterPro" id="IPR043129">
    <property type="entry name" value="ATPase_NBD"/>
</dbReference>
<dbReference type="OrthoDB" id="8196557at2"/>
<dbReference type="Pfam" id="PF05137">
    <property type="entry name" value="PilN"/>
    <property type="match status" value="1"/>
</dbReference>
<evidence type="ECO:0000256" key="1">
    <source>
        <dbReference type="SAM" id="Coils"/>
    </source>
</evidence>
<dbReference type="EMBL" id="NAAC01000024">
    <property type="protein sequence ID" value="RDJ07034.1"/>
    <property type="molecule type" value="Genomic_DNA"/>
</dbReference>
<protein>
    <submittedName>
        <fullName evidence="3">Fimbrial assembly protein</fullName>
    </submittedName>
</protein>
<evidence type="ECO:0000313" key="3">
    <source>
        <dbReference type="EMBL" id="RDJ07034.1"/>
    </source>
</evidence>
<dbReference type="SUPFAM" id="SSF53067">
    <property type="entry name" value="Actin-like ATPase domain"/>
    <property type="match status" value="1"/>
</dbReference>
<evidence type="ECO:0000256" key="2">
    <source>
        <dbReference type="SAM" id="Phobius"/>
    </source>
</evidence>
<keyword evidence="1" id="KW-0175">Coiled coil</keyword>
<feature type="coiled-coil region" evidence="1">
    <location>
        <begin position="221"/>
        <end position="262"/>
    </location>
</feature>
<evidence type="ECO:0000313" key="4">
    <source>
        <dbReference type="Proteomes" id="UP000254939"/>
    </source>
</evidence>
<organism evidence="3 4">
    <name type="scientific">Rhizobium grahamii</name>
    <dbReference type="NCBI Taxonomy" id="1120045"/>
    <lineage>
        <taxon>Bacteria</taxon>
        <taxon>Pseudomonadati</taxon>
        <taxon>Pseudomonadota</taxon>
        <taxon>Alphaproteobacteria</taxon>
        <taxon>Hyphomicrobiales</taxon>
        <taxon>Rhizobiaceae</taxon>
        <taxon>Rhizobium/Agrobacterium group</taxon>
        <taxon>Rhizobium</taxon>
    </lineage>
</organism>
<proteinExistence type="predicted"/>
<reference evidence="3 4" key="1">
    <citation type="submission" date="2017-03" db="EMBL/GenBank/DDBJ databases">
        <title>Genome analysis of Rhizobial strains effectives or ineffectives for nitrogen fixation isolated from bean seeds.</title>
        <authorList>
            <person name="Peralta H."/>
            <person name="Aguilar-Vera A."/>
            <person name="Mora Y."/>
            <person name="Vargas-Lagunas C."/>
            <person name="Girard L."/>
            <person name="Mora J."/>
        </authorList>
    </citation>
    <scope>NUCLEOTIDE SEQUENCE [LARGE SCALE GENOMIC DNA]</scope>
    <source>
        <strain evidence="3 4">CCGM3</strain>
    </source>
</reference>
<dbReference type="AlphaFoldDB" id="A0A370KK91"/>
<accession>A0A370KK91</accession>
<keyword evidence="2" id="KW-0472">Membrane</keyword>
<gene>
    <name evidence="3" type="ORF">B5K06_21900</name>
</gene>
<dbReference type="PANTHER" id="PTHR40278">
    <property type="entry name" value="DNA UTILIZATION PROTEIN HOFN"/>
    <property type="match status" value="1"/>
</dbReference>
<dbReference type="InterPro" id="IPR007813">
    <property type="entry name" value="PilN"/>
</dbReference>
<dbReference type="Gene3D" id="3.30.420.380">
    <property type="match status" value="1"/>
</dbReference>